<proteinExistence type="predicted"/>
<sequence length="119" mass="13151">MQHENSTGRQESWDPHDYQRKAPAKAGQKNHHALSGRGIILPFIFVLPLFSAGTGKGTIHPFSTCHLLTTASTPPTPCPCVLLYDSNDSTDEDNVMRYRLIATRRLVGRGSRPNSVIHS</sequence>
<feature type="compositionally biased region" description="Basic and acidic residues" evidence="1">
    <location>
        <begin position="11"/>
        <end position="20"/>
    </location>
</feature>
<evidence type="ECO:0000256" key="1">
    <source>
        <dbReference type="SAM" id="MobiDB-lite"/>
    </source>
</evidence>
<protein>
    <submittedName>
        <fullName evidence="2">Uncharacterized protein</fullName>
    </submittedName>
</protein>
<comment type="caution">
    <text evidence="2">The sequence shown here is derived from an EMBL/GenBank/DDBJ whole genome shotgun (WGS) entry which is preliminary data.</text>
</comment>
<organism evidence="2 3">
    <name type="scientific">Apiosordaria backusii</name>
    <dbReference type="NCBI Taxonomy" id="314023"/>
    <lineage>
        <taxon>Eukaryota</taxon>
        <taxon>Fungi</taxon>
        <taxon>Dikarya</taxon>
        <taxon>Ascomycota</taxon>
        <taxon>Pezizomycotina</taxon>
        <taxon>Sordariomycetes</taxon>
        <taxon>Sordariomycetidae</taxon>
        <taxon>Sordariales</taxon>
        <taxon>Lasiosphaeriaceae</taxon>
        <taxon>Apiosordaria</taxon>
    </lineage>
</organism>
<dbReference type="EMBL" id="JAUKTV010000020">
    <property type="protein sequence ID" value="KAK0705824.1"/>
    <property type="molecule type" value="Genomic_DNA"/>
</dbReference>
<name>A0AA39ZYB3_9PEZI</name>
<feature type="compositionally biased region" description="Polar residues" evidence="1">
    <location>
        <begin position="1"/>
        <end position="10"/>
    </location>
</feature>
<accession>A0AA39ZYB3</accession>
<feature type="region of interest" description="Disordered" evidence="1">
    <location>
        <begin position="1"/>
        <end position="31"/>
    </location>
</feature>
<evidence type="ECO:0000313" key="2">
    <source>
        <dbReference type="EMBL" id="KAK0705824.1"/>
    </source>
</evidence>
<gene>
    <name evidence="2" type="ORF">B0T21DRAFT_397073</name>
</gene>
<evidence type="ECO:0000313" key="3">
    <source>
        <dbReference type="Proteomes" id="UP001172159"/>
    </source>
</evidence>
<reference evidence="2" key="1">
    <citation type="submission" date="2023-06" db="EMBL/GenBank/DDBJ databases">
        <title>Genome-scale phylogeny and comparative genomics of the fungal order Sordariales.</title>
        <authorList>
            <consortium name="Lawrence Berkeley National Laboratory"/>
            <person name="Hensen N."/>
            <person name="Bonometti L."/>
            <person name="Westerberg I."/>
            <person name="Brannstrom I.O."/>
            <person name="Guillou S."/>
            <person name="Cros-Aarteil S."/>
            <person name="Calhoun S."/>
            <person name="Haridas S."/>
            <person name="Kuo A."/>
            <person name="Mondo S."/>
            <person name="Pangilinan J."/>
            <person name="Riley R."/>
            <person name="Labutti K."/>
            <person name="Andreopoulos B."/>
            <person name="Lipzen A."/>
            <person name="Chen C."/>
            <person name="Yanf M."/>
            <person name="Daum C."/>
            <person name="Ng V."/>
            <person name="Clum A."/>
            <person name="Steindorff A."/>
            <person name="Ohm R."/>
            <person name="Martin F."/>
            <person name="Silar P."/>
            <person name="Natvig D."/>
            <person name="Lalanne C."/>
            <person name="Gautier V."/>
            <person name="Ament-Velasquez S.L."/>
            <person name="Kruys A."/>
            <person name="Hutchinson M.I."/>
            <person name="Powell A.J."/>
            <person name="Barry K."/>
            <person name="Miller A.N."/>
            <person name="Grigoriev I.V."/>
            <person name="Debuchy R."/>
            <person name="Gladieux P."/>
            <person name="Thoren M.H."/>
            <person name="Johannesson H."/>
        </authorList>
    </citation>
    <scope>NUCLEOTIDE SEQUENCE</scope>
    <source>
        <strain evidence="2">CBS 540.89</strain>
    </source>
</reference>
<dbReference type="Proteomes" id="UP001172159">
    <property type="component" value="Unassembled WGS sequence"/>
</dbReference>
<keyword evidence="3" id="KW-1185">Reference proteome</keyword>
<dbReference type="AlphaFoldDB" id="A0AA39ZYB3"/>